<comment type="caution">
    <text evidence="2">The sequence shown here is derived from an EMBL/GenBank/DDBJ whole genome shotgun (WGS) entry which is preliminary data.</text>
</comment>
<keyword evidence="3" id="KW-1185">Reference proteome</keyword>
<evidence type="ECO:0000313" key="2">
    <source>
        <dbReference type="EMBL" id="KAK8758003.1"/>
    </source>
</evidence>
<organism evidence="2 3">
    <name type="scientific">Amblyomma americanum</name>
    <name type="common">Lone star tick</name>
    <dbReference type="NCBI Taxonomy" id="6943"/>
    <lineage>
        <taxon>Eukaryota</taxon>
        <taxon>Metazoa</taxon>
        <taxon>Ecdysozoa</taxon>
        <taxon>Arthropoda</taxon>
        <taxon>Chelicerata</taxon>
        <taxon>Arachnida</taxon>
        <taxon>Acari</taxon>
        <taxon>Parasitiformes</taxon>
        <taxon>Ixodida</taxon>
        <taxon>Ixodoidea</taxon>
        <taxon>Ixodidae</taxon>
        <taxon>Amblyomminae</taxon>
        <taxon>Amblyomma</taxon>
    </lineage>
</organism>
<gene>
    <name evidence="2" type="ORF">V5799_004366</name>
</gene>
<protein>
    <submittedName>
        <fullName evidence="2">Uncharacterized protein</fullName>
    </submittedName>
</protein>
<name>A0AAQ4D6B3_AMBAM</name>
<dbReference type="AlphaFoldDB" id="A0AAQ4D6B3"/>
<proteinExistence type="predicted"/>
<accession>A0AAQ4D6B3</accession>
<dbReference type="Proteomes" id="UP001321473">
    <property type="component" value="Unassembled WGS sequence"/>
</dbReference>
<evidence type="ECO:0000313" key="3">
    <source>
        <dbReference type="Proteomes" id="UP001321473"/>
    </source>
</evidence>
<reference evidence="2 3" key="1">
    <citation type="journal article" date="2023" name="Arcadia Sci">
        <title>De novo assembly of a long-read Amblyomma americanum tick genome.</title>
        <authorList>
            <person name="Chou S."/>
            <person name="Poskanzer K.E."/>
            <person name="Rollins M."/>
            <person name="Thuy-Boun P.S."/>
        </authorList>
    </citation>
    <scope>NUCLEOTIDE SEQUENCE [LARGE SCALE GENOMIC DNA]</scope>
    <source>
        <strain evidence="2">F_SG_1</strain>
        <tissue evidence="2">Salivary glands</tissue>
    </source>
</reference>
<sequence length="131" mass="14337">MTRFQGSEPPSNSSAPTRNTFDQSTSLLAMLSIVPEPAVLSLRKVLHQVRQEPLCSANNWLTCSAFDRRGVLQRGTMELATINNYAKNYRAKQFVRELLPVSLGELGGAAVETEGPLDLPAKIDPQKGVVQ</sequence>
<dbReference type="EMBL" id="JARKHS020034603">
    <property type="protein sequence ID" value="KAK8758003.1"/>
    <property type="molecule type" value="Genomic_DNA"/>
</dbReference>
<feature type="region of interest" description="Disordered" evidence="1">
    <location>
        <begin position="1"/>
        <end position="20"/>
    </location>
</feature>
<evidence type="ECO:0000256" key="1">
    <source>
        <dbReference type="SAM" id="MobiDB-lite"/>
    </source>
</evidence>